<dbReference type="AlphaFoldDB" id="A0A2U1CTN5"/>
<keyword evidence="5" id="KW-0597">Phosphoprotein</keyword>
<evidence type="ECO:0000256" key="1">
    <source>
        <dbReference type="ARBA" id="ARBA00000085"/>
    </source>
</evidence>
<evidence type="ECO:0000313" key="14">
    <source>
        <dbReference type="EMBL" id="PVY70057.1"/>
    </source>
</evidence>
<dbReference type="PANTHER" id="PTHR43711">
    <property type="entry name" value="TWO-COMPONENT HISTIDINE KINASE"/>
    <property type="match status" value="1"/>
</dbReference>
<dbReference type="InterPro" id="IPR003660">
    <property type="entry name" value="HAMP_dom"/>
</dbReference>
<protein>
    <recommendedName>
        <fullName evidence="3">histidine kinase</fullName>
        <ecNumber evidence="3">2.7.13.3</ecNumber>
    </recommendedName>
</protein>
<dbReference type="InterPro" id="IPR003594">
    <property type="entry name" value="HATPase_dom"/>
</dbReference>
<dbReference type="Gene3D" id="6.10.340.10">
    <property type="match status" value="1"/>
</dbReference>
<dbReference type="SUPFAM" id="SSF47384">
    <property type="entry name" value="Homodimeric domain of signal transducing histidine kinase"/>
    <property type="match status" value="1"/>
</dbReference>
<keyword evidence="10" id="KW-0902">Two-component regulatory system</keyword>
<feature type="transmembrane region" description="Helical" evidence="11">
    <location>
        <begin position="6"/>
        <end position="28"/>
    </location>
</feature>
<comment type="caution">
    <text evidence="14">The sequence shown here is derived from an EMBL/GenBank/DDBJ whole genome shotgun (WGS) entry which is preliminary data.</text>
</comment>
<evidence type="ECO:0000256" key="3">
    <source>
        <dbReference type="ARBA" id="ARBA00012438"/>
    </source>
</evidence>
<dbReference type="EC" id="2.7.13.3" evidence="3"/>
<keyword evidence="8 14" id="KW-0418">Kinase</keyword>
<dbReference type="SMART" id="SM00388">
    <property type="entry name" value="HisKA"/>
    <property type="match status" value="1"/>
</dbReference>
<evidence type="ECO:0000256" key="8">
    <source>
        <dbReference type="ARBA" id="ARBA00022777"/>
    </source>
</evidence>
<dbReference type="Gene3D" id="1.10.287.130">
    <property type="match status" value="1"/>
</dbReference>
<dbReference type="SMART" id="SM00304">
    <property type="entry name" value="HAMP"/>
    <property type="match status" value="1"/>
</dbReference>
<dbReference type="PROSITE" id="PS50885">
    <property type="entry name" value="HAMP"/>
    <property type="match status" value="1"/>
</dbReference>
<keyword evidence="7 11" id="KW-0812">Transmembrane</keyword>
<dbReference type="InterPro" id="IPR029151">
    <property type="entry name" value="Sensor-like_sf"/>
</dbReference>
<gene>
    <name evidence="14" type="ORF">C8D92_11088</name>
</gene>
<evidence type="ECO:0000313" key="15">
    <source>
        <dbReference type="Proteomes" id="UP000245887"/>
    </source>
</evidence>
<keyword evidence="6" id="KW-0808">Transferase</keyword>
<dbReference type="GO" id="GO:0005886">
    <property type="term" value="C:plasma membrane"/>
    <property type="evidence" value="ECO:0007669"/>
    <property type="project" value="UniProtKB-SubCell"/>
</dbReference>
<evidence type="ECO:0000256" key="7">
    <source>
        <dbReference type="ARBA" id="ARBA00022692"/>
    </source>
</evidence>
<dbReference type="CDD" id="cd00082">
    <property type="entry name" value="HisKA"/>
    <property type="match status" value="1"/>
</dbReference>
<dbReference type="InterPro" id="IPR036097">
    <property type="entry name" value="HisK_dim/P_sf"/>
</dbReference>
<dbReference type="OrthoDB" id="9804645at2"/>
<dbReference type="PROSITE" id="PS50109">
    <property type="entry name" value="HIS_KIN"/>
    <property type="match status" value="1"/>
</dbReference>
<dbReference type="Pfam" id="PF00672">
    <property type="entry name" value="HAMP"/>
    <property type="match status" value="1"/>
</dbReference>
<accession>A0A2U1CTN5</accession>
<dbReference type="SUPFAM" id="SSF103190">
    <property type="entry name" value="Sensory domain-like"/>
    <property type="match status" value="1"/>
</dbReference>
<dbReference type="PANTHER" id="PTHR43711:SF26">
    <property type="entry name" value="SENSOR HISTIDINE KINASE RCSC"/>
    <property type="match status" value="1"/>
</dbReference>
<keyword evidence="9 11" id="KW-1133">Transmembrane helix</keyword>
<dbReference type="RefSeq" id="WP_116919790.1">
    <property type="nucleotide sequence ID" value="NZ_QEKQ01000010.1"/>
</dbReference>
<evidence type="ECO:0000256" key="9">
    <source>
        <dbReference type="ARBA" id="ARBA00022989"/>
    </source>
</evidence>
<dbReference type="GO" id="GO:0000155">
    <property type="term" value="F:phosphorelay sensor kinase activity"/>
    <property type="evidence" value="ECO:0007669"/>
    <property type="project" value="InterPro"/>
</dbReference>
<evidence type="ECO:0000256" key="2">
    <source>
        <dbReference type="ARBA" id="ARBA00004651"/>
    </source>
</evidence>
<dbReference type="SUPFAM" id="SSF55874">
    <property type="entry name" value="ATPase domain of HSP90 chaperone/DNA topoisomerase II/histidine kinase"/>
    <property type="match status" value="1"/>
</dbReference>
<keyword evidence="11" id="KW-0472">Membrane</keyword>
<dbReference type="InterPro" id="IPR050736">
    <property type="entry name" value="Sensor_HK_Regulatory"/>
</dbReference>
<dbReference type="CDD" id="cd12914">
    <property type="entry name" value="PDC1_DGC_like"/>
    <property type="match status" value="1"/>
</dbReference>
<dbReference type="Proteomes" id="UP000245887">
    <property type="component" value="Unassembled WGS sequence"/>
</dbReference>
<evidence type="ECO:0000256" key="4">
    <source>
        <dbReference type="ARBA" id="ARBA00022475"/>
    </source>
</evidence>
<dbReference type="EMBL" id="QEKQ01000010">
    <property type="protein sequence ID" value="PVY70057.1"/>
    <property type="molecule type" value="Genomic_DNA"/>
</dbReference>
<evidence type="ECO:0000256" key="11">
    <source>
        <dbReference type="SAM" id="Phobius"/>
    </source>
</evidence>
<dbReference type="FunFam" id="1.10.287.130:FF:000001">
    <property type="entry name" value="Two-component sensor histidine kinase"/>
    <property type="match status" value="1"/>
</dbReference>
<feature type="domain" description="HAMP" evidence="13">
    <location>
        <begin position="309"/>
        <end position="362"/>
    </location>
</feature>
<dbReference type="InterPro" id="IPR004358">
    <property type="entry name" value="Sig_transdc_His_kin-like_C"/>
</dbReference>
<evidence type="ECO:0000256" key="5">
    <source>
        <dbReference type="ARBA" id="ARBA00022553"/>
    </source>
</evidence>
<dbReference type="Pfam" id="PF02518">
    <property type="entry name" value="HATPase_c"/>
    <property type="match status" value="1"/>
</dbReference>
<dbReference type="InterPro" id="IPR003661">
    <property type="entry name" value="HisK_dim/P_dom"/>
</dbReference>
<dbReference type="InterPro" id="IPR005467">
    <property type="entry name" value="His_kinase_dom"/>
</dbReference>
<keyword evidence="4" id="KW-1003">Cell membrane</keyword>
<evidence type="ECO:0000256" key="10">
    <source>
        <dbReference type="ARBA" id="ARBA00023012"/>
    </source>
</evidence>
<dbReference type="SMART" id="SM00387">
    <property type="entry name" value="HATPase_c"/>
    <property type="match status" value="1"/>
</dbReference>
<sequence length="587" mass="64874">MSSLRNRVIAIVILASLMTVIAISLTAYQSLGKDQRRLILKQERFKAERLANQVNQSIQKRMLALSVTRPAFKSQGRLRSPDELESAIRRNADLVQRFFPAGVLIFDASDTAIAESTYVPDRLGTNYADRPHFQRLQRSREPVISKPIMGRTTGVPLLSFLMPILHEGEMLGSVGGIIKLSKESILPPRAGQTTPDNGTISMIVDARNRLYIESPDPEPEETLRPLPAPGEDALIDAVLATPSGSSVMHYQGQKYLVATDTLEPLHWVFVRAIPYETAMAPIRESFRQFFLISATVTVLLLMLAWFVARSLTRPLTTATQSINDMAENKERSEVLREDGPREIRELSKAFNRLSRERQQSDRLKDDFIASVSHELRTPLTSIAGSLKMLVGGVGGTLPEKAHSMADIALRNSEQLNNLIADLLDFNKLTAGKRELSISRCSVDASVRDAVEGNQAMANMYQVNLTAGEESGLFVEADQHALRQILDNLISNAIKHSPKSGIVRIATRKEATNTISITVSDQGDGVPESFEDQIFQRFSQAERGTTRASTGTGLGLAISRELVRAMDGDIGYVNDRGAHFWITLRSGQ</sequence>
<dbReference type="Gene3D" id="3.30.565.10">
    <property type="entry name" value="Histidine kinase-like ATPase, C-terminal domain"/>
    <property type="match status" value="1"/>
</dbReference>
<feature type="domain" description="Histidine kinase" evidence="12">
    <location>
        <begin position="370"/>
        <end position="587"/>
    </location>
</feature>
<name>A0A2U1CTN5_9GAMM</name>
<comment type="subcellular location">
    <subcellularLocation>
        <location evidence="2">Cell membrane</location>
        <topology evidence="2">Multi-pass membrane protein</topology>
    </subcellularLocation>
</comment>
<feature type="transmembrane region" description="Helical" evidence="11">
    <location>
        <begin position="289"/>
        <end position="308"/>
    </location>
</feature>
<evidence type="ECO:0000256" key="6">
    <source>
        <dbReference type="ARBA" id="ARBA00022679"/>
    </source>
</evidence>
<dbReference type="PRINTS" id="PR00344">
    <property type="entry name" value="BCTRLSENSOR"/>
</dbReference>
<evidence type="ECO:0000259" key="13">
    <source>
        <dbReference type="PROSITE" id="PS50885"/>
    </source>
</evidence>
<proteinExistence type="predicted"/>
<dbReference type="Pfam" id="PF00512">
    <property type="entry name" value="HisKA"/>
    <property type="match status" value="1"/>
</dbReference>
<evidence type="ECO:0000259" key="12">
    <source>
        <dbReference type="PROSITE" id="PS50109"/>
    </source>
</evidence>
<comment type="catalytic activity">
    <reaction evidence="1">
        <text>ATP + protein L-histidine = ADP + protein N-phospho-L-histidine.</text>
        <dbReference type="EC" id="2.7.13.3"/>
    </reaction>
</comment>
<reference evidence="14 15" key="1">
    <citation type="submission" date="2018-04" db="EMBL/GenBank/DDBJ databases">
        <title>Genomic Encyclopedia of Type Strains, Phase IV (KMG-IV): sequencing the most valuable type-strain genomes for metagenomic binning, comparative biology and taxonomic classification.</title>
        <authorList>
            <person name="Goeker M."/>
        </authorList>
    </citation>
    <scope>NUCLEOTIDE SEQUENCE [LARGE SCALE GENOMIC DNA]</scope>
    <source>
        <strain evidence="14 15">DSM 28688</strain>
    </source>
</reference>
<organism evidence="14 15">
    <name type="scientific">Tamilnaduibacter salinus</name>
    <dbReference type="NCBI Taxonomy" id="1484056"/>
    <lineage>
        <taxon>Bacteria</taxon>
        <taxon>Pseudomonadati</taxon>
        <taxon>Pseudomonadota</taxon>
        <taxon>Gammaproteobacteria</taxon>
        <taxon>Pseudomonadales</taxon>
        <taxon>Marinobacteraceae</taxon>
        <taxon>Tamilnaduibacter</taxon>
    </lineage>
</organism>
<dbReference type="InterPro" id="IPR036890">
    <property type="entry name" value="HATPase_C_sf"/>
</dbReference>
<dbReference type="Gene3D" id="3.30.450.20">
    <property type="entry name" value="PAS domain"/>
    <property type="match status" value="1"/>
</dbReference>